<dbReference type="InterPro" id="IPR001668">
    <property type="entry name" value="Mob_Pre"/>
</dbReference>
<dbReference type="Proteomes" id="UP000434604">
    <property type="component" value="Unassembled WGS sequence"/>
</dbReference>
<sequence>MAKQMKQVMDIRASKGITVGQSNEHQRRWSEKGWNNATATGNYDRSREPLNFEIKKGGIISSVDKRKSIPQLMAENLAERGIKDPNEGRETPKYRTVVNFIFGGTRERMHEIAFGNQKVDLTQGVDNSHIKRSPDIERWAQDVYRFANDKWGEENIVAFIVHLDETNPHVHMTLLPIDKDKKFAFKKMFAGKDKYQYKEIMLALHDELAKVNEKWGLMRGDSIAVTGAKHRTTEEYKRELSGQCTTLEGQIEENKRILKQLYDEIRFAEKRVKGLTTMTLNLEQRKDELEKEIATVNEELKNGKGNSEELHERIKKLDNDLQKVLDNLADKQAKLEQANEQLDELKSLKDKAKDMTEQYQQQLRLSTSNLTQQVRFRLADVLLDDLIRDFKKLLPTLSLGTKESLDDSLLQNMAERGEDIIKCAIFLYANLVDQATNFAKGHGGGGGGSDLPWGRKDDEDDRAWARRCLMMAHRMMKPTGKNIRR</sequence>
<dbReference type="NCBIfam" id="NF041497">
    <property type="entry name" value="MobV"/>
    <property type="match status" value="1"/>
</dbReference>
<feature type="coiled-coil region" evidence="1">
    <location>
        <begin position="251"/>
        <end position="365"/>
    </location>
</feature>
<dbReference type="GO" id="GO:0006310">
    <property type="term" value="P:DNA recombination"/>
    <property type="evidence" value="ECO:0007669"/>
    <property type="project" value="InterPro"/>
</dbReference>
<proteinExistence type="predicted"/>
<reference evidence="2 3" key="1">
    <citation type="journal article" date="2019" name="Nat. Med.">
        <title>A library of human gut bacterial isolates paired with longitudinal multiomics data enables mechanistic microbiome research.</title>
        <authorList>
            <person name="Poyet M."/>
            <person name="Groussin M."/>
            <person name="Gibbons S.M."/>
            <person name="Avila-Pacheco J."/>
            <person name="Jiang X."/>
            <person name="Kearney S.M."/>
            <person name="Perrotta A.R."/>
            <person name="Berdy B."/>
            <person name="Zhao S."/>
            <person name="Lieberman T.D."/>
            <person name="Swanson P.K."/>
            <person name="Smith M."/>
            <person name="Roesemann S."/>
            <person name="Alexander J.E."/>
            <person name="Rich S.A."/>
            <person name="Livny J."/>
            <person name="Vlamakis H."/>
            <person name="Clish C."/>
            <person name="Bullock K."/>
            <person name="Deik A."/>
            <person name="Scott J."/>
            <person name="Pierce K.A."/>
            <person name="Xavier R.J."/>
            <person name="Alm E.J."/>
        </authorList>
    </citation>
    <scope>NUCLEOTIDE SEQUENCE [LARGE SCALE GENOMIC DNA]</scope>
    <source>
        <strain evidence="2 3">BIOML-A58</strain>
    </source>
</reference>
<evidence type="ECO:0000313" key="2">
    <source>
        <dbReference type="EMBL" id="KAB6146916.1"/>
    </source>
</evidence>
<evidence type="ECO:0000313" key="3">
    <source>
        <dbReference type="Proteomes" id="UP000434604"/>
    </source>
</evidence>
<keyword evidence="1" id="KW-0175">Coiled coil</keyword>
<organism evidence="2 3">
    <name type="scientific">Bacteroides xylanisolvens</name>
    <dbReference type="NCBI Taxonomy" id="371601"/>
    <lineage>
        <taxon>Bacteria</taxon>
        <taxon>Pseudomonadati</taxon>
        <taxon>Bacteroidota</taxon>
        <taxon>Bacteroidia</taxon>
        <taxon>Bacteroidales</taxon>
        <taxon>Bacteroidaceae</taxon>
        <taxon>Bacteroides</taxon>
    </lineage>
</organism>
<comment type="caution">
    <text evidence="2">The sequence shown here is derived from an EMBL/GenBank/DDBJ whole genome shotgun (WGS) entry which is preliminary data.</text>
</comment>
<gene>
    <name evidence="2" type="ORF">GA398_14365</name>
</gene>
<dbReference type="GO" id="GO:0003677">
    <property type="term" value="F:DNA binding"/>
    <property type="evidence" value="ECO:0007669"/>
    <property type="project" value="InterPro"/>
</dbReference>
<protein>
    <submittedName>
        <fullName evidence="2">Recombinase</fullName>
    </submittedName>
</protein>
<dbReference type="Pfam" id="PF01076">
    <property type="entry name" value="Mob_Pre"/>
    <property type="match status" value="1"/>
</dbReference>
<accession>A0A7J5PVB2</accession>
<name>A0A7J5PVB2_9BACE</name>
<evidence type="ECO:0000256" key="1">
    <source>
        <dbReference type="SAM" id="Coils"/>
    </source>
</evidence>
<dbReference type="SUPFAM" id="SSF57997">
    <property type="entry name" value="Tropomyosin"/>
    <property type="match status" value="1"/>
</dbReference>
<dbReference type="CDD" id="cd17242">
    <property type="entry name" value="MobM_relaxase"/>
    <property type="match status" value="1"/>
</dbReference>
<dbReference type="Gene3D" id="1.10.287.1490">
    <property type="match status" value="1"/>
</dbReference>
<dbReference type="Gene3D" id="3.30.930.30">
    <property type="match status" value="1"/>
</dbReference>
<dbReference type="AlphaFoldDB" id="A0A7J5PVB2"/>
<dbReference type="RefSeq" id="WP_151934978.1">
    <property type="nucleotide sequence ID" value="NZ_WDED01000020.1"/>
</dbReference>
<dbReference type="EMBL" id="WDED01000020">
    <property type="protein sequence ID" value="KAB6146916.1"/>
    <property type="molecule type" value="Genomic_DNA"/>
</dbReference>